<comment type="caution">
    <text evidence="18">The sequence shown here is derived from an EMBL/GenBank/DDBJ whole genome shotgun (WGS) entry which is preliminary data.</text>
</comment>
<dbReference type="Gene3D" id="3.40.50.720">
    <property type="entry name" value="NAD(P)-binding Rossmann-like Domain"/>
    <property type="match status" value="1"/>
</dbReference>
<dbReference type="GO" id="GO:0009086">
    <property type="term" value="P:methionine biosynthetic process"/>
    <property type="evidence" value="ECO:0007669"/>
    <property type="project" value="UniProtKB-KW"/>
</dbReference>
<dbReference type="GO" id="GO:0004412">
    <property type="term" value="F:homoserine dehydrogenase activity"/>
    <property type="evidence" value="ECO:0007669"/>
    <property type="project" value="UniProtKB-EC"/>
</dbReference>
<evidence type="ECO:0000313" key="18">
    <source>
        <dbReference type="EMBL" id="KPL73245.1"/>
    </source>
</evidence>
<evidence type="ECO:0000256" key="5">
    <source>
        <dbReference type="ARBA" id="ARBA00013376"/>
    </source>
</evidence>
<name>A0A0P6XMS7_9CHLR</name>
<evidence type="ECO:0000256" key="1">
    <source>
        <dbReference type="ARBA" id="ARBA00005056"/>
    </source>
</evidence>
<keyword evidence="6 14" id="KW-0028">Amino-acid biosynthesis</keyword>
<keyword evidence="7 14" id="KW-0791">Threonine biosynthesis</keyword>
<dbReference type="UniPathway" id="UPA00050">
    <property type="reaction ID" value="UER00063"/>
</dbReference>
<dbReference type="EC" id="1.1.1.3" evidence="4 14"/>
<dbReference type="GO" id="GO:0009088">
    <property type="term" value="P:threonine biosynthetic process"/>
    <property type="evidence" value="ECO:0007669"/>
    <property type="project" value="UniProtKB-UniPathway"/>
</dbReference>
<evidence type="ECO:0000256" key="13">
    <source>
        <dbReference type="PIRSR" id="PIRSR036497-2"/>
    </source>
</evidence>
<evidence type="ECO:0000256" key="6">
    <source>
        <dbReference type="ARBA" id="ARBA00022605"/>
    </source>
</evidence>
<protein>
    <recommendedName>
        <fullName evidence="5 14">Homoserine dehydrogenase</fullName>
        <ecNumber evidence="4 14">1.1.1.3</ecNumber>
    </recommendedName>
</protein>
<dbReference type="NCBIfam" id="NF004912">
    <property type="entry name" value="PRK06270.1"/>
    <property type="match status" value="1"/>
</dbReference>
<dbReference type="PANTHER" id="PTHR43331">
    <property type="entry name" value="HOMOSERINE DEHYDROGENASE"/>
    <property type="match status" value="1"/>
</dbReference>
<evidence type="ECO:0000256" key="11">
    <source>
        <dbReference type="ARBA" id="ARBA00048841"/>
    </source>
</evidence>
<evidence type="ECO:0000256" key="2">
    <source>
        <dbReference type="ARBA" id="ARBA00005062"/>
    </source>
</evidence>
<dbReference type="PANTHER" id="PTHR43331:SF1">
    <property type="entry name" value="HOMOSERINE DEHYDROGENASE"/>
    <property type="match status" value="1"/>
</dbReference>
<gene>
    <name evidence="18" type="ORF">ADM99_03170</name>
</gene>
<keyword evidence="13 14" id="KW-0521">NADP</keyword>
<evidence type="ECO:0000256" key="9">
    <source>
        <dbReference type="ARBA" id="ARBA00023053"/>
    </source>
</evidence>
<accession>A0A0P6XMS7</accession>
<dbReference type="OrthoDB" id="9808167at2"/>
<dbReference type="Pfam" id="PF03447">
    <property type="entry name" value="NAD_binding_3"/>
    <property type="match status" value="1"/>
</dbReference>
<feature type="active site" description="Proton donor" evidence="12">
    <location>
        <position position="227"/>
    </location>
</feature>
<feature type="domain" description="Aspartate/homoserine dehydrogenase NAD-binding" evidence="17">
    <location>
        <begin position="10"/>
        <end position="152"/>
    </location>
</feature>
<dbReference type="Proteomes" id="UP000050430">
    <property type="component" value="Unassembled WGS sequence"/>
</dbReference>
<dbReference type="AlphaFoldDB" id="A0A0P6XMS7"/>
<feature type="binding site" evidence="13">
    <location>
        <position position="212"/>
    </location>
    <ligand>
        <name>L-homoserine</name>
        <dbReference type="ChEBI" id="CHEBI:57476"/>
    </ligand>
</feature>
<dbReference type="InterPro" id="IPR001342">
    <property type="entry name" value="HDH_cat"/>
</dbReference>
<dbReference type="PIRSF" id="PIRSF036497">
    <property type="entry name" value="HDH_short"/>
    <property type="match status" value="1"/>
</dbReference>
<dbReference type="STRING" id="229920.ADM99_03170"/>
<dbReference type="FunFam" id="3.30.360.10:FF:000005">
    <property type="entry name" value="Homoserine dehydrogenase"/>
    <property type="match status" value="1"/>
</dbReference>
<dbReference type="Gene3D" id="3.30.360.10">
    <property type="entry name" value="Dihydrodipicolinate Reductase, domain 2"/>
    <property type="match status" value="1"/>
</dbReference>
<evidence type="ECO:0000256" key="12">
    <source>
        <dbReference type="PIRSR" id="PIRSR036497-1"/>
    </source>
</evidence>
<dbReference type="InterPro" id="IPR036291">
    <property type="entry name" value="NAD(P)-bd_dom_sf"/>
</dbReference>
<dbReference type="InterPro" id="IPR022697">
    <property type="entry name" value="HDH_short"/>
</dbReference>
<dbReference type="Pfam" id="PF00742">
    <property type="entry name" value="Homoserine_dh"/>
    <property type="match status" value="1"/>
</dbReference>
<reference evidence="18 19" key="1">
    <citation type="submission" date="2015-07" db="EMBL/GenBank/DDBJ databases">
        <title>Genome sequence of Leptolinea tardivitalis DSM 16556.</title>
        <authorList>
            <person name="Hemp J."/>
            <person name="Ward L.M."/>
            <person name="Pace L.A."/>
            <person name="Fischer W.W."/>
        </authorList>
    </citation>
    <scope>NUCLEOTIDE SEQUENCE [LARGE SCALE GENOMIC DNA]</scope>
    <source>
        <strain evidence="18 19">YMTK-2</strain>
    </source>
</reference>
<dbReference type="InterPro" id="IPR005106">
    <property type="entry name" value="Asp/hSer_DH_NAD-bd"/>
</dbReference>
<evidence type="ECO:0000256" key="7">
    <source>
        <dbReference type="ARBA" id="ARBA00022697"/>
    </source>
</evidence>
<dbReference type="EMBL" id="LGCK01000006">
    <property type="protein sequence ID" value="KPL73245.1"/>
    <property type="molecule type" value="Genomic_DNA"/>
</dbReference>
<keyword evidence="19" id="KW-1185">Reference proteome</keyword>
<dbReference type="GO" id="GO:0050661">
    <property type="term" value="F:NADP binding"/>
    <property type="evidence" value="ECO:0007669"/>
    <property type="project" value="InterPro"/>
</dbReference>
<feature type="binding site" evidence="13">
    <location>
        <position position="128"/>
    </location>
    <ligand>
        <name>NADPH</name>
        <dbReference type="ChEBI" id="CHEBI:57783"/>
    </ligand>
</feature>
<evidence type="ECO:0000256" key="10">
    <source>
        <dbReference type="ARBA" id="ARBA00023167"/>
    </source>
</evidence>
<comment type="catalytic activity">
    <reaction evidence="11">
        <text>L-homoserine + NADP(+) = L-aspartate 4-semialdehyde + NADPH + H(+)</text>
        <dbReference type="Rhea" id="RHEA:15761"/>
        <dbReference type="ChEBI" id="CHEBI:15378"/>
        <dbReference type="ChEBI" id="CHEBI:57476"/>
        <dbReference type="ChEBI" id="CHEBI:57783"/>
        <dbReference type="ChEBI" id="CHEBI:58349"/>
        <dbReference type="ChEBI" id="CHEBI:537519"/>
        <dbReference type="EC" id="1.1.1.3"/>
    </reaction>
    <physiologicalReaction direction="right-to-left" evidence="11">
        <dbReference type="Rhea" id="RHEA:15763"/>
    </physiologicalReaction>
</comment>
<evidence type="ECO:0000256" key="4">
    <source>
        <dbReference type="ARBA" id="ARBA00013213"/>
    </source>
</evidence>
<feature type="binding site" evidence="13">
    <location>
        <begin position="10"/>
        <end position="15"/>
    </location>
    <ligand>
        <name>NADP(+)</name>
        <dbReference type="ChEBI" id="CHEBI:58349"/>
    </ligand>
</feature>
<evidence type="ECO:0000259" key="16">
    <source>
        <dbReference type="Pfam" id="PF00742"/>
    </source>
</evidence>
<keyword evidence="8 14" id="KW-0560">Oxidoreductase</keyword>
<dbReference type="RefSeq" id="WP_062421645.1">
    <property type="nucleotide sequence ID" value="NZ_BBYA01000009.1"/>
</dbReference>
<dbReference type="UniPathway" id="UPA00051">
    <property type="reaction ID" value="UER00465"/>
</dbReference>
<dbReference type="SUPFAM" id="SSF55347">
    <property type="entry name" value="Glyceraldehyde-3-phosphate dehydrogenase-like, C-terminal domain"/>
    <property type="match status" value="1"/>
</dbReference>
<evidence type="ECO:0000256" key="8">
    <source>
        <dbReference type="ARBA" id="ARBA00023002"/>
    </source>
</evidence>
<feature type="domain" description="Homoserine dehydrogenase catalytic" evidence="16">
    <location>
        <begin position="160"/>
        <end position="337"/>
    </location>
</feature>
<organism evidence="18 19">
    <name type="scientific">Leptolinea tardivitalis</name>
    <dbReference type="NCBI Taxonomy" id="229920"/>
    <lineage>
        <taxon>Bacteria</taxon>
        <taxon>Bacillati</taxon>
        <taxon>Chloroflexota</taxon>
        <taxon>Anaerolineae</taxon>
        <taxon>Anaerolineales</taxon>
        <taxon>Anaerolineaceae</taxon>
        <taxon>Leptolinea</taxon>
    </lineage>
</organism>
<evidence type="ECO:0000313" key="19">
    <source>
        <dbReference type="Proteomes" id="UP000050430"/>
    </source>
</evidence>
<proteinExistence type="inferred from homology"/>
<keyword evidence="9" id="KW-0915">Sodium</keyword>
<keyword evidence="10 14" id="KW-0486">Methionine biosynthesis</keyword>
<dbReference type="SUPFAM" id="SSF51735">
    <property type="entry name" value="NAD(P)-binding Rossmann-fold domains"/>
    <property type="match status" value="1"/>
</dbReference>
<comment type="pathway">
    <text evidence="2 14">Amino-acid biosynthesis; L-methionine biosynthesis via de novo pathway; L-homoserine from L-aspartate: step 3/3.</text>
</comment>
<sequence>MQTYRLALIGFGNVGQGFAQILRDYGTQYEKEFGANFVITAVSDMQKGSLYDPDGLKPAVLLDAIAKTGSLESVPAPFKGWDALKTINESNASVVAELSFTDLKTGEPAITHLKAALQSGKHVITTNKGPVALAYQELHHLADKRGVTIGVEGSVMSGTPSLRMGTELLSGAGVTCIQGIVNGTTNYILSQMDAGAAYADALAEAQAKGYAEADPTGDVEGFDAAGKVVILANLLMGANIRMTDVEREGITKLTVDDIQQAHARNERWKLIGRVEKTASGIKASVKPQCLPETHPLAQVGGATNAITFTTELLGDVTLIGPGAGRLPTGYALVEDLLALHRHLSD</sequence>
<dbReference type="NCBIfam" id="NF004976">
    <property type="entry name" value="PRK06349.1"/>
    <property type="match status" value="1"/>
</dbReference>
<evidence type="ECO:0000259" key="17">
    <source>
        <dbReference type="Pfam" id="PF03447"/>
    </source>
</evidence>
<comment type="pathway">
    <text evidence="1 14">Amino-acid biosynthesis; L-threonine biosynthesis; L-threonine from L-aspartate: step 3/5.</text>
</comment>
<evidence type="ECO:0000256" key="3">
    <source>
        <dbReference type="ARBA" id="ARBA00006753"/>
    </source>
</evidence>
<evidence type="ECO:0000256" key="14">
    <source>
        <dbReference type="RuleBase" id="RU000579"/>
    </source>
</evidence>
<comment type="similarity">
    <text evidence="3 15">Belongs to the homoserine dehydrogenase family.</text>
</comment>
<evidence type="ECO:0000256" key="15">
    <source>
        <dbReference type="RuleBase" id="RU004171"/>
    </source>
</evidence>
<dbReference type="PATRIC" id="fig|229920.5.peg.2262"/>
<dbReference type="InterPro" id="IPR019811">
    <property type="entry name" value="HDH_CS"/>
</dbReference>
<dbReference type="PROSITE" id="PS01042">
    <property type="entry name" value="HOMOSER_DHGENASE"/>
    <property type="match status" value="1"/>
</dbReference>